<dbReference type="EC" id="3.4.-.-" evidence="8"/>
<dbReference type="InterPro" id="IPR036590">
    <property type="entry name" value="SRAP-like"/>
</dbReference>
<comment type="similarity">
    <text evidence="1 8">Belongs to the SOS response-associated peptidase family.</text>
</comment>
<evidence type="ECO:0000256" key="1">
    <source>
        <dbReference type="ARBA" id="ARBA00008136"/>
    </source>
</evidence>
<keyword evidence="7" id="KW-0456">Lyase</keyword>
<keyword evidence="2 8" id="KW-0645">Protease</keyword>
<proteinExistence type="inferred from homology"/>
<comment type="caution">
    <text evidence="9">The sequence shown here is derived from an EMBL/GenBank/DDBJ whole genome shotgun (WGS) entry which is preliminary data.</text>
</comment>
<evidence type="ECO:0000256" key="4">
    <source>
        <dbReference type="ARBA" id="ARBA00022801"/>
    </source>
</evidence>
<keyword evidence="3" id="KW-0227">DNA damage</keyword>
<name>A0ABV3PGC9_9HYPH</name>
<evidence type="ECO:0000256" key="3">
    <source>
        <dbReference type="ARBA" id="ARBA00022763"/>
    </source>
</evidence>
<keyword evidence="5" id="KW-0190">Covalent protein-DNA linkage</keyword>
<accession>A0ABV3PGC9</accession>
<dbReference type="PANTHER" id="PTHR13604:SF0">
    <property type="entry name" value="ABASIC SITE PROCESSING PROTEIN HMCES"/>
    <property type="match status" value="1"/>
</dbReference>
<evidence type="ECO:0000256" key="8">
    <source>
        <dbReference type="RuleBase" id="RU364100"/>
    </source>
</evidence>
<keyword evidence="4 8" id="KW-0378">Hydrolase</keyword>
<evidence type="ECO:0000256" key="2">
    <source>
        <dbReference type="ARBA" id="ARBA00022670"/>
    </source>
</evidence>
<evidence type="ECO:0000256" key="5">
    <source>
        <dbReference type="ARBA" id="ARBA00023124"/>
    </source>
</evidence>
<dbReference type="SUPFAM" id="SSF143081">
    <property type="entry name" value="BB1717-like"/>
    <property type="match status" value="1"/>
</dbReference>
<dbReference type="Proteomes" id="UP001555786">
    <property type="component" value="Unassembled WGS sequence"/>
</dbReference>
<keyword evidence="10" id="KW-1185">Reference proteome</keyword>
<evidence type="ECO:0000256" key="7">
    <source>
        <dbReference type="ARBA" id="ARBA00023239"/>
    </source>
</evidence>
<dbReference type="PANTHER" id="PTHR13604">
    <property type="entry name" value="DC12-RELATED"/>
    <property type="match status" value="1"/>
</dbReference>
<keyword evidence="6" id="KW-0238">DNA-binding</keyword>
<dbReference type="Gene3D" id="3.90.1680.20">
    <property type="match status" value="2"/>
</dbReference>
<dbReference type="RefSeq" id="WP_367622944.1">
    <property type="nucleotide sequence ID" value="NZ_JBFNQD010000001.1"/>
</dbReference>
<dbReference type="Pfam" id="PF02586">
    <property type="entry name" value="SRAP"/>
    <property type="match status" value="1"/>
</dbReference>
<evidence type="ECO:0000256" key="6">
    <source>
        <dbReference type="ARBA" id="ARBA00023125"/>
    </source>
</evidence>
<dbReference type="InterPro" id="IPR003738">
    <property type="entry name" value="SRAP"/>
</dbReference>
<reference evidence="9 10" key="1">
    <citation type="submission" date="2024-07" db="EMBL/GenBank/DDBJ databases">
        <title>Description of Labrys sedimenti sp. nov., isolated from a diclofenac-degrading enrichment culture.</title>
        <authorList>
            <person name="Tancsics A."/>
            <person name="Csepanyi A."/>
        </authorList>
    </citation>
    <scope>NUCLEOTIDE SEQUENCE [LARGE SCALE GENOMIC DNA]</scope>
    <source>
        <strain evidence="9 10">LMG 23578</strain>
    </source>
</reference>
<dbReference type="EMBL" id="JBFNQD010000001">
    <property type="protein sequence ID" value="MEW9304588.1"/>
    <property type="molecule type" value="Genomic_DNA"/>
</dbReference>
<evidence type="ECO:0000313" key="9">
    <source>
        <dbReference type="EMBL" id="MEW9304588.1"/>
    </source>
</evidence>
<gene>
    <name evidence="9" type="ORF">ABXS05_03495</name>
</gene>
<evidence type="ECO:0000313" key="10">
    <source>
        <dbReference type="Proteomes" id="UP001555786"/>
    </source>
</evidence>
<dbReference type="GO" id="GO:0016787">
    <property type="term" value="F:hydrolase activity"/>
    <property type="evidence" value="ECO:0007669"/>
    <property type="project" value="UniProtKB-KW"/>
</dbReference>
<protein>
    <recommendedName>
        <fullName evidence="8">Abasic site processing protein</fullName>
        <ecNumber evidence="8">3.4.-.-</ecNumber>
    </recommendedName>
</protein>
<sequence length="222" mass="25057">MCNLFNQQMTQEELRQLGPVIRDTINWPDAVDIFPDYPSPIIRDGADGVRELVLARWGMPTPPKFLEGKKSDPGVTNIRNVASPHWRRWLGPENRCLVPFTAFSEYSDSEKNEKGGKALKWFALNDNKPLAVFAGIWTNWTSVRKVKEGEVTADVFGFLTTEPNAVVKPHHAKAMPVILTTAEERDAWMRAPWNEAKTLQRPLPDDQLVVVPRPANASSAER</sequence>
<organism evidence="9 10">
    <name type="scientific">Labrys neptuniae</name>
    <dbReference type="NCBI Taxonomy" id="376174"/>
    <lineage>
        <taxon>Bacteria</taxon>
        <taxon>Pseudomonadati</taxon>
        <taxon>Pseudomonadota</taxon>
        <taxon>Alphaproteobacteria</taxon>
        <taxon>Hyphomicrobiales</taxon>
        <taxon>Xanthobacteraceae</taxon>
        <taxon>Labrys</taxon>
    </lineage>
</organism>